<feature type="domain" description="C2" evidence="6">
    <location>
        <begin position="48"/>
        <end position="164"/>
    </location>
</feature>
<dbReference type="Pfam" id="PF00168">
    <property type="entry name" value="C2"/>
    <property type="match status" value="1"/>
</dbReference>
<dbReference type="Pfam" id="PF02845">
    <property type="entry name" value="CUE"/>
    <property type="match status" value="1"/>
</dbReference>
<dbReference type="SUPFAM" id="SSF46934">
    <property type="entry name" value="UBA-like"/>
    <property type="match status" value="1"/>
</dbReference>
<evidence type="ECO:0000256" key="3">
    <source>
        <dbReference type="ARBA" id="ARBA00022859"/>
    </source>
</evidence>
<dbReference type="OrthoDB" id="9942608at2759"/>
<dbReference type="PANTHER" id="PTHR16461:SF5">
    <property type="entry name" value="TOLL-INTERACTING PROTEIN"/>
    <property type="match status" value="1"/>
</dbReference>
<dbReference type="PROSITE" id="PS50004">
    <property type="entry name" value="C2"/>
    <property type="match status" value="1"/>
</dbReference>
<evidence type="ECO:0000259" key="6">
    <source>
        <dbReference type="PROSITE" id="PS50004"/>
    </source>
</evidence>
<gene>
    <name evidence="8" type="ORF">B4U80_08673</name>
</gene>
<sequence>MNSTPTNSRRENVFVGSLPDDFLRIDGVEYSPTDANQIANDEQTALALQHQYFSGMQPVPNNIRGRLDITVTEAKLTKNYGVTRMDPYLRLRVGHHVYETKTCYNGARNPKWNKVFHCFLPNGVDSFHAEIYDECAFSTDERIAWCIYTIPERVFTGETIEDIVLLNGKQGEEKEGSLGIVTSFTPLPATSAMYSTQPVALMNPAAAVVMPQNAGVVCGSPIYVHSTPQANHVPMTNGEQHQQQQSQIVQVSDDDVKQLHEMFPSVDVDVIRTLLESNRGNKERSINALLQVTSEA</sequence>
<evidence type="ECO:0000256" key="1">
    <source>
        <dbReference type="ARBA" id="ARBA00009278"/>
    </source>
</evidence>
<dbReference type="AlphaFoldDB" id="A0A443SJJ5"/>
<dbReference type="InterPro" id="IPR003892">
    <property type="entry name" value="CUE"/>
</dbReference>
<proteinExistence type="inferred from homology"/>
<dbReference type="GO" id="GO:0005737">
    <property type="term" value="C:cytoplasm"/>
    <property type="evidence" value="ECO:0007669"/>
    <property type="project" value="TreeGrafter"/>
</dbReference>
<dbReference type="InterPro" id="IPR009060">
    <property type="entry name" value="UBA-like_sf"/>
</dbReference>
<feature type="domain" description="CUE" evidence="7">
    <location>
        <begin position="251"/>
        <end position="294"/>
    </location>
</feature>
<dbReference type="GO" id="GO:0006511">
    <property type="term" value="P:ubiquitin-dependent protein catabolic process"/>
    <property type="evidence" value="ECO:0007669"/>
    <property type="project" value="TreeGrafter"/>
</dbReference>
<dbReference type="EMBL" id="NCKV01001839">
    <property type="protein sequence ID" value="RWS27686.1"/>
    <property type="molecule type" value="Genomic_DNA"/>
</dbReference>
<name>A0A443SJJ5_9ACAR</name>
<dbReference type="InterPro" id="IPR000008">
    <property type="entry name" value="C2_dom"/>
</dbReference>
<dbReference type="Gene3D" id="1.10.8.10">
    <property type="entry name" value="DNA helicase RuvA subunit, C-terminal domain"/>
    <property type="match status" value="1"/>
</dbReference>
<keyword evidence="2" id="KW-0399">Innate immunity</keyword>
<accession>A0A443SJJ5</accession>
<evidence type="ECO:0000259" key="7">
    <source>
        <dbReference type="PROSITE" id="PS51140"/>
    </source>
</evidence>
<dbReference type="SMART" id="SM00546">
    <property type="entry name" value="CUE"/>
    <property type="match status" value="1"/>
</dbReference>
<protein>
    <submittedName>
        <fullName evidence="8">Toll-interacting protein B-like protein</fullName>
    </submittedName>
</protein>
<dbReference type="InterPro" id="IPR035892">
    <property type="entry name" value="C2_domain_sf"/>
</dbReference>
<dbReference type="GO" id="GO:0006914">
    <property type="term" value="P:autophagy"/>
    <property type="evidence" value="ECO:0007669"/>
    <property type="project" value="UniProtKB-KW"/>
</dbReference>
<evidence type="ECO:0000256" key="2">
    <source>
        <dbReference type="ARBA" id="ARBA00022588"/>
    </source>
</evidence>
<reference evidence="8 9" key="1">
    <citation type="journal article" date="2018" name="Gigascience">
        <title>Genomes of trombidid mites reveal novel predicted allergens and laterally-transferred genes associated with secondary metabolism.</title>
        <authorList>
            <person name="Dong X."/>
            <person name="Chaisiri K."/>
            <person name="Xia D."/>
            <person name="Armstrong S.D."/>
            <person name="Fang Y."/>
            <person name="Donnelly M.J."/>
            <person name="Kadowaki T."/>
            <person name="McGarry J.W."/>
            <person name="Darby A.C."/>
            <person name="Makepeace B.L."/>
        </authorList>
    </citation>
    <scope>NUCLEOTIDE SEQUENCE [LARGE SCALE GENOMIC DNA]</scope>
    <source>
        <strain evidence="8">UoL-UT</strain>
    </source>
</reference>
<evidence type="ECO:0000313" key="8">
    <source>
        <dbReference type="EMBL" id="RWS27686.1"/>
    </source>
</evidence>
<dbReference type="GO" id="GO:0043130">
    <property type="term" value="F:ubiquitin binding"/>
    <property type="evidence" value="ECO:0007669"/>
    <property type="project" value="InterPro"/>
</dbReference>
<keyword evidence="5" id="KW-0395">Inflammatory response</keyword>
<dbReference type="GO" id="GO:0031624">
    <property type="term" value="F:ubiquitin conjugating enzyme binding"/>
    <property type="evidence" value="ECO:0007669"/>
    <property type="project" value="TreeGrafter"/>
</dbReference>
<dbReference type="SUPFAM" id="SSF49562">
    <property type="entry name" value="C2 domain (Calcium/lipid-binding domain, CaLB)"/>
    <property type="match status" value="1"/>
</dbReference>
<dbReference type="PROSITE" id="PS51140">
    <property type="entry name" value="CUE"/>
    <property type="match status" value="1"/>
</dbReference>
<evidence type="ECO:0000256" key="4">
    <source>
        <dbReference type="ARBA" id="ARBA00023006"/>
    </source>
</evidence>
<keyword evidence="9" id="KW-1185">Reference proteome</keyword>
<dbReference type="STRING" id="299467.A0A443SJJ5"/>
<comment type="similarity">
    <text evidence="1">Belongs to the tollip family.</text>
</comment>
<dbReference type="Gene3D" id="2.60.40.150">
    <property type="entry name" value="C2 domain"/>
    <property type="match status" value="1"/>
</dbReference>
<dbReference type="Proteomes" id="UP000288716">
    <property type="component" value="Unassembled WGS sequence"/>
</dbReference>
<keyword evidence="3" id="KW-0391">Immunity</keyword>
<evidence type="ECO:0000313" key="9">
    <source>
        <dbReference type="Proteomes" id="UP000288716"/>
    </source>
</evidence>
<organism evidence="8 9">
    <name type="scientific">Leptotrombidium deliense</name>
    <dbReference type="NCBI Taxonomy" id="299467"/>
    <lineage>
        <taxon>Eukaryota</taxon>
        <taxon>Metazoa</taxon>
        <taxon>Ecdysozoa</taxon>
        <taxon>Arthropoda</taxon>
        <taxon>Chelicerata</taxon>
        <taxon>Arachnida</taxon>
        <taxon>Acari</taxon>
        <taxon>Acariformes</taxon>
        <taxon>Trombidiformes</taxon>
        <taxon>Prostigmata</taxon>
        <taxon>Anystina</taxon>
        <taxon>Parasitengona</taxon>
        <taxon>Trombiculoidea</taxon>
        <taxon>Trombiculidae</taxon>
        <taxon>Leptotrombidium</taxon>
    </lineage>
</organism>
<dbReference type="SMART" id="SM00239">
    <property type="entry name" value="C2"/>
    <property type="match status" value="1"/>
</dbReference>
<evidence type="ECO:0000256" key="5">
    <source>
        <dbReference type="ARBA" id="ARBA00023198"/>
    </source>
</evidence>
<dbReference type="PANTHER" id="PTHR16461">
    <property type="entry name" value="TOLL-INTERACTING PROTEIN"/>
    <property type="match status" value="1"/>
</dbReference>
<dbReference type="VEuPathDB" id="VectorBase:LDEU004354"/>
<keyword evidence="4" id="KW-0072">Autophagy</keyword>
<dbReference type="GO" id="GO:0045087">
    <property type="term" value="P:innate immune response"/>
    <property type="evidence" value="ECO:0007669"/>
    <property type="project" value="UniProtKB-KW"/>
</dbReference>
<comment type="caution">
    <text evidence="8">The sequence shown here is derived from an EMBL/GenBank/DDBJ whole genome shotgun (WGS) entry which is preliminary data.</text>
</comment>